<protein>
    <recommendedName>
        <fullName evidence="1">Putative tail fiber protein gp53-like C-terminal domain-containing protein</fullName>
    </recommendedName>
</protein>
<name>A0ABC9U843_ENTAS</name>
<organism evidence="2 3">
    <name type="scientific">Enterobacter asburiae</name>
    <dbReference type="NCBI Taxonomy" id="61645"/>
    <lineage>
        <taxon>Bacteria</taxon>
        <taxon>Pseudomonadati</taxon>
        <taxon>Pseudomonadota</taxon>
        <taxon>Gammaproteobacteria</taxon>
        <taxon>Enterobacterales</taxon>
        <taxon>Enterobacteriaceae</taxon>
        <taxon>Enterobacter</taxon>
        <taxon>Enterobacter cloacae complex</taxon>
    </lineage>
</organism>
<evidence type="ECO:0000313" key="2">
    <source>
        <dbReference type="EMBL" id="ESM30709.1"/>
    </source>
</evidence>
<comment type="caution">
    <text evidence="2">The sequence shown here is derived from an EMBL/GenBank/DDBJ whole genome shotgun (WGS) entry which is preliminary data.</text>
</comment>
<dbReference type="EMBL" id="AYIP01000012">
    <property type="protein sequence ID" value="ESM30709.1"/>
    <property type="molecule type" value="Genomic_DNA"/>
</dbReference>
<accession>A0ABC9U843</accession>
<dbReference type="Proteomes" id="UP000017391">
    <property type="component" value="Unassembled WGS sequence"/>
</dbReference>
<sequence length="244" mass="25145">MRPLMPPVQTPDNLFHDGNPLTGELGTIVDAEHLNNEQAAIRDTQSELIAILTAAEMEPESTAGQLLVALNKLYAPLNDTLGALSTLVGGANKLPYFTASNAAALTALSSIGRDIIGKATVADVLTYLGLKEAAKRDVGTGAGQIPDMSSFTNASGWQKLPGGKILQWGKAGFPVGQTQVSVPFPISFPGVVSNIQLTFSDINFSAGTPSPTLAVVNGTVNGAGFGAYMSGAGGFNAYFFAIGS</sequence>
<dbReference type="Pfam" id="PF21882">
    <property type="entry name" value="Gp53-like_C"/>
    <property type="match status" value="1"/>
</dbReference>
<reference evidence="3" key="1">
    <citation type="submission" date="2013-09" db="EMBL/GenBank/DDBJ databases">
        <title>The Genome Sequence of Enterobacter cloacae BWH 31.</title>
        <authorList>
            <consortium name="The Broad Institute Genomics Platform"/>
            <consortium name="The Broad Institute Genome Sequencing Center for Infectious Disease"/>
            <person name="Murphy C."/>
            <person name="Cosimi L."/>
            <person name="Cerqueira G."/>
            <person name="Feldgarden M."/>
            <person name="Hung D."/>
            <person name="Onderdonk A.B."/>
            <person name="Ferraro M.J."/>
            <person name="Hooper D."/>
            <person name="Dekker J."/>
            <person name="O'Brien T."/>
            <person name="Huang S."/>
            <person name="Quan V."/>
            <person name="Ernst C."/>
            <person name="Delaney M."/>
            <person name="DuBois A."/>
            <person name="Young S.K."/>
            <person name="Zeng Q."/>
            <person name="Gargeya S."/>
            <person name="Fitzgerald M."/>
            <person name="Abouelleil A."/>
            <person name="Alvarado L."/>
            <person name="Berlin A.M."/>
            <person name="Chapman S.B."/>
            <person name="Gainer-Dewar J."/>
            <person name="Goldberg J."/>
            <person name="Gnerre S."/>
            <person name="Griggs A."/>
            <person name="Gujja S."/>
            <person name="Hansen M."/>
            <person name="Howarth C."/>
            <person name="Imamovic A."/>
            <person name="Ireland A."/>
            <person name="Larimer J."/>
            <person name="McCowan C."/>
            <person name="Murphy C."/>
            <person name="Pearson M."/>
            <person name="Poon T.W."/>
            <person name="Priest M."/>
            <person name="Roberts A."/>
            <person name="Saif S."/>
            <person name="Shea T."/>
            <person name="Sykes S."/>
            <person name="Wortman J."/>
            <person name="Nusbaum C."/>
            <person name="Birren B."/>
        </authorList>
    </citation>
    <scope>NUCLEOTIDE SEQUENCE [LARGE SCALE GENOMIC DNA]</scope>
    <source>
        <strain evidence="3">BWH 31</strain>
    </source>
</reference>
<feature type="domain" description="Putative tail fiber protein gp53-like C-terminal" evidence="1">
    <location>
        <begin position="159"/>
        <end position="243"/>
    </location>
</feature>
<proteinExistence type="predicted"/>
<dbReference type="AlphaFoldDB" id="A0ABC9U843"/>
<dbReference type="Gene3D" id="2.60.40.3940">
    <property type="match status" value="1"/>
</dbReference>
<gene>
    <name evidence="2" type="ORF">L402_03802</name>
</gene>
<evidence type="ECO:0000313" key="3">
    <source>
        <dbReference type="Proteomes" id="UP000017391"/>
    </source>
</evidence>
<evidence type="ECO:0000259" key="1">
    <source>
        <dbReference type="Pfam" id="PF21882"/>
    </source>
</evidence>
<dbReference type="RefSeq" id="WP_023311752.1">
    <property type="nucleotide sequence ID" value="NZ_KI535551.1"/>
</dbReference>
<dbReference type="InterPro" id="IPR054075">
    <property type="entry name" value="Gp53-like_C"/>
</dbReference>